<dbReference type="PANTHER" id="PTHR11358:SF26">
    <property type="entry name" value="GUANIDINO ACID HYDROLASE, MITOCHONDRIAL"/>
    <property type="match status" value="1"/>
</dbReference>
<organism evidence="6 7">
    <name type="scientific">Thermofilum pendens (strain DSM 2475 / Hrk 5)</name>
    <dbReference type="NCBI Taxonomy" id="368408"/>
    <lineage>
        <taxon>Archaea</taxon>
        <taxon>Thermoproteota</taxon>
        <taxon>Thermoprotei</taxon>
        <taxon>Thermofilales</taxon>
        <taxon>Thermofilaceae</taxon>
        <taxon>Thermofilum</taxon>
    </lineage>
</organism>
<dbReference type="OrthoDB" id="7186at2157"/>
<dbReference type="GO" id="GO:0008783">
    <property type="term" value="F:agmatinase activity"/>
    <property type="evidence" value="ECO:0007669"/>
    <property type="project" value="UniProtKB-EC"/>
</dbReference>
<dbReference type="InterPro" id="IPR020855">
    <property type="entry name" value="Ureohydrolase_Mn_BS"/>
</dbReference>
<dbReference type="EnsemblBacteria" id="ABL77915">
    <property type="protein sequence ID" value="ABL77915"/>
    <property type="gene ID" value="Tpen_0509"/>
</dbReference>
<dbReference type="RefSeq" id="WP_011752180.1">
    <property type="nucleotide sequence ID" value="NC_008698.1"/>
</dbReference>
<feature type="binding site" evidence="4">
    <location>
        <position position="115"/>
    </location>
    <ligand>
        <name>Mn(2+)</name>
        <dbReference type="ChEBI" id="CHEBI:29035"/>
        <label>1</label>
    </ligand>
</feature>
<keyword evidence="4" id="KW-0464">Manganese</keyword>
<dbReference type="PIRSF" id="PIRSF036979">
    <property type="entry name" value="Arginase"/>
    <property type="match status" value="1"/>
</dbReference>
<dbReference type="GO" id="GO:0033389">
    <property type="term" value="P:putrescine biosynthetic process from arginine, via agmatine"/>
    <property type="evidence" value="ECO:0007669"/>
    <property type="project" value="TreeGrafter"/>
</dbReference>
<keyword evidence="2 4" id="KW-0479">Metal-binding</keyword>
<evidence type="ECO:0000313" key="7">
    <source>
        <dbReference type="Proteomes" id="UP000000641"/>
    </source>
</evidence>
<dbReference type="PROSITE" id="PS01053">
    <property type="entry name" value="ARGINASE_1"/>
    <property type="match status" value="1"/>
</dbReference>
<dbReference type="KEGG" id="tpe:Tpen_0509"/>
<sequence length="309" mass="33963">MYGALELYSRSVSPKLFGNECSFEESAYVVVGAPFDSTATGVPGQRFAPQRIREVSVELETFLPDLQIDVERLAVNDAGDLPVLTSVEALIDILGGVAREVLSSGKGLIMLGGDHFSSFPVLVEAAGNVDELGVLVFDAHLDLRDEYPVKCRYSHATVFRRLIEQTKNVYIAYYKPRGWSSEEYEFMRQSPRKLAVLNTREEVESWVKEHRTVYVSIDIDALDPAYAPGTGTPEPIGLAPRELVDSLRAAVLGSEKLLGIDVVEVNPLVDVNNLTSRVAAKILLEALAAMYEARKIGACTRTSKHFLNG</sequence>
<dbReference type="InterPro" id="IPR005925">
    <property type="entry name" value="Agmatinase-rel"/>
</dbReference>
<dbReference type="STRING" id="368408.Tpen_0509"/>
<feature type="binding site" evidence="4">
    <location>
        <position position="218"/>
    </location>
    <ligand>
        <name>Mn(2+)</name>
        <dbReference type="ChEBI" id="CHEBI:29035"/>
        <label>1</label>
    </ligand>
</feature>
<accession>A1RXI5</accession>
<feature type="binding site" evidence="4">
    <location>
        <position position="138"/>
    </location>
    <ligand>
        <name>Mn(2+)</name>
        <dbReference type="ChEBI" id="CHEBI:29035"/>
        <label>1</label>
    </ligand>
</feature>
<feature type="binding site" evidence="4">
    <location>
        <position position="220"/>
    </location>
    <ligand>
        <name>Mn(2+)</name>
        <dbReference type="ChEBI" id="CHEBI:29035"/>
        <label>1</label>
    </ligand>
</feature>
<dbReference type="EC" id="3.5.3.11" evidence="6"/>
<evidence type="ECO:0000256" key="2">
    <source>
        <dbReference type="ARBA" id="ARBA00022723"/>
    </source>
</evidence>
<reference evidence="7" key="1">
    <citation type="journal article" date="2008" name="J. Bacteriol.">
        <title>Genome sequence of Thermofilum pendens reveals an exceptional loss of biosynthetic pathways without genome reduction.</title>
        <authorList>
            <person name="Anderson I."/>
            <person name="Rodriguez J."/>
            <person name="Susanti D."/>
            <person name="Porat I."/>
            <person name="Reich C."/>
            <person name="Ulrich L.E."/>
            <person name="Elkins J.G."/>
            <person name="Mavromatis K."/>
            <person name="Lykidis A."/>
            <person name="Kim E."/>
            <person name="Thompson L.S."/>
            <person name="Nolan M."/>
            <person name="Land M."/>
            <person name="Copeland A."/>
            <person name="Lapidus A."/>
            <person name="Lucas S."/>
            <person name="Detter C."/>
            <person name="Zhulin I.B."/>
            <person name="Olsen G.J."/>
            <person name="Whitman W."/>
            <person name="Mukhopadhyay B."/>
            <person name="Bristow J."/>
            <person name="Kyrpides N."/>
        </authorList>
    </citation>
    <scope>NUCLEOTIDE SEQUENCE [LARGE SCALE GENOMIC DNA]</scope>
    <source>
        <strain evidence="7">DSM 2475 / Hrk 5</strain>
    </source>
</reference>
<dbReference type="PROSITE" id="PS51409">
    <property type="entry name" value="ARGINASE_2"/>
    <property type="match status" value="1"/>
</dbReference>
<evidence type="ECO:0000256" key="3">
    <source>
        <dbReference type="ARBA" id="ARBA00022801"/>
    </source>
</evidence>
<evidence type="ECO:0000256" key="5">
    <source>
        <dbReference type="RuleBase" id="RU003684"/>
    </source>
</evidence>
<evidence type="ECO:0000313" key="6">
    <source>
        <dbReference type="EMBL" id="ABL77915.1"/>
    </source>
</evidence>
<comment type="cofactor">
    <cofactor evidence="4">
        <name>Mn(2+)</name>
        <dbReference type="ChEBI" id="CHEBI:29035"/>
    </cofactor>
    <text evidence="4">Binds 2 manganese ions per subunit.</text>
</comment>
<keyword evidence="3 5" id="KW-0378">Hydrolase</keyword>
<dbReference type="EMBL" id="CP000505">
    <property type="protein sequence ID" value="ABL77915.1"/>
    <property type="molecule type" value="Genomic_DNA"/>
</dbReference>
<gene>
    <name evidence="6" type="ordered locus">Tpen_0509</name>
</gene>
<dbReference type="AlphaFoldDB" id="A1RXI5"/>
<dbReference type="Proteomes" id="UP000000641">
    <property type="component" value="Chromosome"/>
</dbReference>
<comment type="similarity">
    <text evidence="1">Belongs to the arginase family. Agmatinase subfamily.</text>
</comment>
<dbReference type="GO" id="GO:0046872">
    <property type="term" value="F:metal ion binding"/>
    <property type="evidence" value="ECO:0007669"/>
    <property type="project" value="UniProtKB-KW"/>
</dbReference>
<dbReference type="Gene3D" id="3.40.800.10">
    <property type="entry name" value="Ureohydrolase domain"/>
    <property type="match status" value="1"/>
</dbReference>
<dbReference type="GeneID" id="4601006"/>
<evidence type="ECO:0000256" key="1">
    <source>
        <dbReference type="ARBA" id="ARBA00009227"/>
    </source>
</evidence>
<dbReference type="eggNOG" id="arCOG01700">
    <property type="taxonomic scope" value="Archaea"/>
</dbReference>
<dbReference type="Pfam" id="PF00491">
    <property type="entry name" value="Arginase"/>
    <property type="match status" value="1"/>
</dbReference>
<dbReference type="PANTHER" id="PTHR11358">
    <property type="entry name" value="ARGINASE/AGMATINASE"/>
    <property type="match status" value="1"/>
</dbReference>
<evidence type="ECO:0000256" key="4">
    <source>
        <dbReference type="PIRSR" id="PIRSR036979-1"/>
    </source>
</evidence>
<feature type="binding site" evidence="4">
    <location>
        <position position="140"/>
    </location>
    <ligand>
        <name>Mn(2+)</name>
        <dbReference type="ChEBI" id="CHEBI:29035"/>
        <label>1</label>
    </ligand>
</feature>
<name>A1RXI5_THEPD</name>
<keyword evidence="7" id="KW-1185">Reference proteome</keyword>
<dbReference type="NCBIfam" id="TIGR01230">
    <property type="entry name" value="agmatinase"/>
    <property type="match status" value="1"/>
</dbReference>
<dbReference type="InterPro" id="IPR006035">
    <property type="entry name" value="Ureohydrolase"/>
</dbReference>
<feature type="binding site" evidence="4">
    <location>
        <position position="142"/>
    </location>
    <ligand>
        <name>Mn(2+)</name>
        <dbReference type="ChEBI" id="CHEBI:29035"/>
        <label>1</label>
    </ligand>
</feature>
<dbReference type="SUPFAM" id="SSF52768">
    <property type="entry name" value="Arginase/deacetylase"/>
    <property type="match status" value="1"/>
</dbReference>
<proteinExistence type="inferred from homology"/>
<dbReference type="InterPro" id="IPR023696">
    <property type="entry name" value="Ureohydrolase_dom_sf"/>
</dbReference>
<dbReference type="HOGENOM" id="CLU_039478_0_2_2"/>
<protein>
    <submittedName>
        <fullName evidence="6">Agmatinase</fullName>
        <ecNumber evidence="6">3.5.3.11</ecNumber>
    </submittedName>
</protein>